<dbReference type="InterPro" id="IPR046193">
    <property type="entry name" value="DUF6221"/>
</dbReference>
<name>A0A1G9TDI7_9ACTN</name>
<organism evidence="1 2">
    <name type="scientific">Nonomuraea jiangxiensis</name>
    <dbReference type="NCBI Taxonomy" id="633440"/>
    <lineage>
        <taxon>Bacteria</taxon>
        <taxon>Bacillati</taxon>
        <taxon>Actinomycetota</taxon>
        <taxon>Actinomycetes</taxon>
        <taxon>Streptosporangiales</taxon>
        <taxon>Streptosporangiaceae</taxon>
        <taxon>Nonomuraea</taxon>
    </lineage>
</organism>
<dbReference type="Pfam" id="PF19730">
    <property type="entry name" value="DUF6221"/>
    <property type="match status" value="1"/>
</dbReference>
<evidence type="ECO:0000313" key="2">
    <source>
        <dbReference type="Proteomes" id="UP000199202"/>
    </source>
</evidence>
<dbReference type="AlphaFoldDB" id="A0A1G9TDI7"/>
<accession>A0A1G9TDI7</accession>
<dbReference type="Proteomes" id="UP000199202">
    <property type="component" value="Unassembled WGS sequence"/>
</dbReference>
<reference evidence="1 2" key="1">
    <citation type="submission" date="2016-10" db="EMBL/GenBank/DDBJ databases">
        <authorList>
            <person name="de Groot N.N."/>
        </authorList>
    </citation>
    <scope>NUCLEOTIDE SEQUENCE [LARGE SCALE GENOMIC DNA]</scope>
    <source>
        <strain evidence="1 2">CGMCC 4.6533</strain>
    </source>
</reference>
<gene>
    <name evidence="1" type="ORF">SAMN05421869_14444</name>
</gene>
<keyword evidence="2" id="KW-1185">Reference proteome</keyword>
<dbReference type="OrthoDB" id="4290974at2"/>
<sequence length="99" mass="10558">MAATTTAHEHMVVQDTLVGVGAAAHIARHSPGRVLADIAAKERILLQYERLRQRWEQGEGADDATAGAIDSLEKALHALAAAYAEPVPVAEAYADEPLF</sequence>
<evidence type="ECO:0000313" key="1">
    <source>
        <dbReference type="EMBL" id="SDM45746.1"/>
    </source>
</evidence>
<proteinExistence type="predicted"/>
<dbReference type="RefSeq" id="WP_143044252.1">
    <property type="nucleotide sequence ID" value="NZ_FNDJ01000044.1"/>
</dbReference>
<dbReference type="EMBL" id="FNDJ01000044">
    <property type="protein sequence ID" value="SDM45746.1"/>
    <property type="molecule type" value="Genomic_DNA"/>
</dbReference>
<protein>
    <submittedName>
        <fullName evidence="1">Uncharacterized protein</fullName>
    </submittedName>
</protein>